<dbReference type="Gene3D" id="3.50.50.60">
    <property type="entry name" value="FAD/NAD(P)-binding domain"/>
    <property type="match status" value="2"/>
</dbReference>
<feature type="domain" description="FAD-binding" evidence="2">
    <location>
        <begin position="6"/>
        <end position="343"/>
    </location>
</feature>
<gene>
    <name evidence="3" type="ORF">AAME72_08020</name>
</gene>
<organism evidence="3">
    <name type="scientific">Leifsonia sp. NPDC080035</name>
    <dbReference type="NCBI Taxonomy" id="3143936"/>
    <lineage>
        <taxon>Bacteria</taxon>
        <taxon>Bacillati</taxon>
        <taxon>Actinomycetota</taxon>
        <taxon>Actinomycetes</taxon>
        <taxon>Micrococcales</taxon>
        <taxon>Microbacteriaceae</taxon>
        <taxon>Leifsonia</taxon>
    </lineage>
</organism>
<reference evidence="3" key="1">
    <citation type="submission" date="2024-05" db="EMBL/GenBank/DDBJ databases">
        <title>The Natural Products Discovery Center: Release of the First 8490 Sequenced Strains for Exploring Actinobacteria Biosynthetic Diversity.</title>
        <authorList>
            <person name="Kalkreuter E."/>
            <person name="Kautsar S.A."/>
            <person name="Yang D."/>
            <person name="Bader C.D."/>
            <person name="Teijaro C.N."/>
            <person name="Fluegel L."/>
            <person name="Davis C.M."/>
            <person name="Simpson J.R."/>
            <person name="Lauterbach L."/>
            <person name="Steele A.D."/>
            <person name="Gui C."/>
            <person name="Meng S."/>
            <person name="Li G."/>
            <person name="Viehrig K."/>
            <person name="Ye F."/>
            <person name="Su P."/>
            <person name="Kiefer A.F."/>
            <person name="Nichols A."/>
            <person name="Cepeda A.J."/>
            <person name="Yan W."/>
            <person name="Fan B."/>
            <person name="Jiang Y."/>
            <person name="Adhikari A."/>
            <person name="Zheng C.-J."/>
            <person name="Schuster L."/>
            <person name="Cowan T.M."/>
            <person name="Smanski M.J."/>
            <person name="Chevrette M.G."/>
            <person name="de Carvalho L.P.S."/>
            <person name="Shen B."/>
        </authorList>
    </citation>
    <scope>NUCLEOTIDE SEQUENCE</scope>
    <source>
        <strain evidence="3">NPDC080035</strain>
    </source>
</reference>
<dbReference type="RefSeq" id="WP_348789715.1">
    <property type="nucleotide sequence ID" value="NZ_CP157390.1"/>
</dbReference>
<accession>A0AAU7GIG8</accession>
<dbReference type="InterPro" id="IPR036188">
    <property type="entry name" value="FAD/NAD-bd_sf"/>
</dbReference>
<sequence length="406" mass="43592">MDVMHTSCAISGGGPAGMMLALLLARNGIDVVVLEKHADFFRDFRGDTIHPSTIGVLGELGLRDAFLGLPHTSIRTLDAVVDGTRLHPIDFGRLRPPDDFLVLAPQWDFLTFIAGEAQRSGDFHLLMETEATGLIWEDGVVRGLTAEGPHGLVRIEADLTIAADGRDSILRAAAGLRPRRYGVPIDVLWFRLPKPEAVPPSTLAYIGHGAMVVTIDRGDYFQTGLVIPKGGIDQLREAGLAVFRTTVATAAPFLAEPLESITDWDQVKLLSVQIDHLDRWYRRGFLAIGDAAHAMSPAFGVGVNYAVQDAVATANAVAGPLRSGPVDLRVLDGIQRRRLPPAQWMQRIQLAAHRGITRPGGAALLPNPLPPLAGAALAAATPIAQRVTARLVGRGLRPESVDPSLR</sequence>
<dbReference type="SUPFAM" id="SSF51905">
    <property type="entry name" value="FAD/NAD(P)-binding domain"/>
    <property type="match status" value="1"/>
</dbReference>
<dbReference type="PRINTS" id="PR00420">
    <property type="entry name" value="RNGMNOXGNASE"/>
</dbReference>
<dbReference type="GO" id="GO:0016491">
    <property type="term" value="F:oxidoreductase activity"/>
    <property type="evidence" value="ECO:0007669"/>
    <property type="project" value="UniProtKB-KW"/>
</dbReference>
<keyword evidence="1" id="KW-0560">Oxidoreductase</keyword>
<evidence type="ECO:0000313" key="3">
    <source>
        <dbReference type="EMBL" id="XBM49804.1"/>
    </source>
</evidence>
<dbReference type="AlphaFoldDB" id="A0AAU7GIG8"/>
<dbReference type="EMBL" id="CP157390">
    <property type="protein sequence ID" value="XBM49804.1"/>
    <property type="molecule type" value="Genomic_DNA"/>
</dbReference>
<dbReference type="NCBIfam" id="NF004834">
    <property type="entry name" value="PRK06185.1-3"/>
    <property type="match status" value="1"/>
</dbReference>
<dbReference type="InterPro" id="IPR050631">
    <property type="entry name" value="PheA/TfdB_FAD_monoxygenase"/>
</dbReference>
<dbReference type="Pfam" id="PF01494">
    <property type="entry name" value="FAD_binding_3"/>
    <property type="match status" value="1"/>
</dbReference>
<dbReference type="PANTHER" id="PTHR43476">
    <property type="entry name" value="3-(3-HYDROXY-PHENYL)PROPIONATE/3-HYDROXYCINNAMIC ACID HYDROXYLASE"/>
    <property type="match status" value="1"/>
</dbReference>
<evidence type="ECO:0000259" key="2">
    <source>
        <dbReference type="Pfam" id="PF01494"/>
    </source>
</evidence>
<evidence type="ECO:0000256" key="1">
    <source>
        <dbReference type="ARBA" id="ARBA00023002"/>
    </source>
</evidence>
<dbReference type="PANTHER" id="PTHR43476:SF5">
    <property type="entry name" value="FAD-DEPENDENT MONOOXYGENASE"/>
    <property type="match status" value="1"/>
</dbReference>
<dbReference type="GO" id="GO:0071949">
    <property type="term" value="F:FAD binding"/>
    <property type="evidence" value="ECO:0007669"/>
    <property type="project" value="InterPro"/>
</dbReference>
<name>A0AAU7GIG8_9MICO</name>
<protein>
    <submittedName>
        <fullName evidence="3">FAD-dependent oxidoreductase</fullName>
    </submittedName>
</protein>
<proteinExistence type="predicted"/>
<dbReference type="InterPro" id="IPR002938">
    <property type="entry name" value="FAD-bd"/>
</dbReference>